<evidence type="ECO:0000313" key="3">
    <source>
        <dbReference type="EMBL" id="GGH63441.1"/>
    </source>
</evidence>
<name>A0A917ITL5_9MICC</name>
<dbReference type="InterPro" id="IPR029058">
    <property type="entry name" value="AB_hydrolase_fold"/>
</dbReference>
<dbReference type="InterPro" id="IPR013094">
    <property type="entry name" value="AB_hydrolase_3"/>
</dbReference>
<evidence type="ECO:0000313" key="4">
    <source>
        <dbReference type="Proteomes" id="UP000600171"/>
    </source>
</evidence>
<dbReference type="InterPro" id="IPR050300">
    <property type="entry name" value="GDXG_lipolytic_enzyme"/>
</dbReference>
<dbReference type="GO" id="GO:0016787">
    <property type="term" value="F:hydrolase activity"/>
    <property type="evidence" value="ECO:0007669"/>
    <property type="project" value="UniProtKB-KW"/>
</dbReference>
<dbReference type="Gene3D" id="3.40.50.1820">
    <property type="entry name" value="alpha/beta hydrolase"/>
    <property type="match status" value="1"/>
</dbReference>
<feature type="domain" description="Alpha/beta hydrolase fold-3" evidence="2">
    <location>
        <begin position="103"/>
        <end position="310"/>
    </location>
</feature>
<dbReference type="RefSeq" id="WP_188359720.1">
    <property type="nucleotide sequence ID" value="NZ_BMDC01000002.1"/>
</dbReference>
<accession>A0A917ITL5</accession>
<evidence type="ECO:0000256" key="1">
    <source>
        <dbReference type="ARBA" id="ARBA00022801"/>
    </source>
</evidence>
<dbReference type="Proteomes" id="UP000600171">
    <property type="component" value="Unassembled WGS sequence"/>
</dbReference>
<dbReference type="EMBL" id="BMDC01000002">
    <property type="protein sequence ID" value="GGH63441.1"/>
    <property type="molecule type" value="Genomic_DNA"/>
</dbReference>
<keyword evidence="4" id="KW-1185">Reference proteome</keyword>
<evidence type="ECO:0000259" key="2">
    <source>
        <dbReference type="Pfam" id="PF07859"/>
    </source>
</evidence>
<dbReference type="PANTHER" id="PTHR48081:SF8">
    <property type="entry name" value="ALPHA_BETA HYDROLASE FOLD-3 DOMAIN-CONTAINING PROTEIN-RELATED"/>
    <property type="match status" value="1"/>
</dbReference>
<dbReference type="SUPFAM" id="SSF53474">
    <property type="entry name" value="alpha/beta-Hydrolases"/>
    <property type="match status" value="1"/>
</dbReference>
<proteinExistence type="predicted"/>
<organism evidence="3 4">
    <name type="scientific">Rothia aerolata</name>
    <dbReference type="NCBI Taxonomy" id="1812262"/>
    <lineage>
        <taxon>Bacteria</taxon>
        <taxon>Bacillati</taxon>
        <taxon>Actinomycetota</taxon>
        <taxon>Actinomycetes</taxon>
        <taxon>Micrococcales</taxon>
        <taxon>Micrococcaceae</taxon>
        <taxon>Rothia</taxon>
    </lineage>
</organism>
<comment type="caution">
    <text evidence="3">The sequence shown here is derived from an EMBL/GenBank/DDBJ whole genome shotgun (WGS) entry which is preliminary data.</text>
</comment>
<protein>
    <recommendedName>
        <fullName evidence="2">Alpha/beta hydrolase fold-3 domain-containing protein</fullName>
    </recommendedName>
</protein>
<gene>
    <name evidence="3" type="ORF">GCM10007359_14720</name>
</gene>
<dbReference type="Pfam" id="PF07859">
    <property type="entry name" value="Abhydrolase_3"/>
    <property type="match status" value="1"/>
</dbReference>
<dbReference type="AlphaFoldDB" id="A0A917ITL5"/>
<keyword evidence="1" id="KW-0378">Hydrolase</keyword>
<dbReference type="PANTHER" id="PTHR48081">
    <property type="entry name" value="AB HYDROLASE SUPERFAMILY PROTEIN C4A8.06C"/>
    <property type="match status" value="1"/>
</dbReference>
<sequence length="338" mass="36834">MKKLLGTVALASSVAYVLKRHTYVTNHVAYDLRNIYSYLPLAIPSPRIMGMIPASQATVIPERQLVTGTTKRSIVGNSPDADKQPFEAILIEPEHRSDLDGAVLWIHGGGHVVGTAGIDVDRASYLAFQLGIPVLSVDYHQSNAGGQFPGDHNECYAALRWLQSRADEMNFNPQKIAVSGSSAGRGLAAGIVQRAADEGNDVAFQALVYPMLDHETTYRSRENDKGRGKITWTHNANVGAWETYLRDVDRDNLPAYASPAQYEPVEKLPATWIGVGDIDLFFEEDKAYAERLSAAGVETEFYIADGMYHGADALAPESPTAQKMVDSLIAAIRRGLSS</sequence>
<reference evidence="3 4" key="1">
    <citation type="journal article" date="2014" name="Int. J. Syst. Evol. Microbiol.">
        <title>Complete genome sequence of Corynebacterium casei LMG S-19264T (=DSM 44701T), isolated from a smear-ripened cheese.</title>
        <authorList>
            <consortium name="US DOE Joint Genome Institute (JGI-PGF)"/>
            <person name="Walter F."/>
            <person name="Albersmeier A."/>
            <person name="Kalinowski J."/>
            <person name="Ruckert C."/>
        </authorList>
    </citation>
    <scope>NUCLEOTIDE SEQUENCE [LARGE SCALE GENOMIC DNA]</scope>
    <source>
        <strain evidence="3 4">CCM 8669</strain>
    </source>
</reference>